<evidence type="ECO:0000313" key="2">
    <source>
        <dbReference type="EMBL" id="CRK74376.1"/>
    </source>
</evidence>
<feature type="transmembrane region" description="Helical" evidence="1">
    <location>
        <begin position="80"/>
        <end position="102"/>
    </location>
</feature>
<keyword evidence="1" id="KW-1133">Transmembrane helix</keyword>
<sequence>MRRLLTAGQREDRALAILMAGCLLMFVSSLPRLAREQFEQGGDLTQMLTYEFVSWMLFWPLLFYIFAGLIHVVTRPFTKLGTFFTTRLAVFWSFFAATPLALLNGLTAGFVGEGQALVAVGVLWLAMFLWFFIGSLRATFQVPS</sequence>
<keyword evidence="1" id="KW-0472">Membrane</keyword>
<dbReference type="STRING" id="282199.GCA_001049735_00406"/>
<accession>A0A0U1NI14</accession>
<feature type="transmembrane region" description="Helical" evidence="1">
    <location>
        <begin position="114"/>
        <end position="133"/>
    </location>
</feature>
<dbReference type="Proteomes" id="UP000048949">
    <property type="component" value="Unassembled WGS sequence"/>
</dbReference>
<keyword evidence="3" id="KW-1185">Reference proteome</keyword>
<proteinExistence type="predicted"/>
<gene>
    <name evidence="2" type="ORF">NIG5292_00406</name>
</gene>
<feature type="transmembrane region" description="Helical" evidence="1">
    <location>
        <begin position="52"/>
        <end position="73"/>
    </location>
</feature>
<reference evidence="2 3" key="1">
    <citation type="submission" date="2015-04" db="EMBL/GenBank/DDBJ databases">
        <authorList>
            <person name="Syromyatnikov M.Y."/>
            <person name="Popov V.N."/>
        </authorList>
    </citation>
    <scope>NUCLEOTIDE SEQUENCE [LARGE SCALE GENOMIC DNA]</scope>
    <source>
        <strain evidence="2 3">CECT 5292</strain>
    </source>
</reference>
<evidence type="ECO:0000256" key="1">
    <source>
        <dbReference type="SAM" id="Phobius"/>
    </source>
</evidence>
<name>A0A0U1NI14_9RHOB</name>
<evidence type="ECO:0000313" key="3">
    <source>
        <dbReference type="Proteomes" id="UP000048949"/>
    </source>
</evidence>
<dbReference type="AlphaFoldDB" id="A0A0U1NI14"/>
<evidence type="ECO:0008006" key="4">
    <source>
        <dbReference type="Google" id="ProtNLM"/>
    </source>
</evidence>
<organism evidence="2 3">
    <name type="scientific">Nereida ignava</name>
    <dbReference type="NCBI Taxonomy" id="282199"/>
    <lineage>
        <taxon>Bacteria</taxon>
        <taxon>Pseudomonadati</taxon>
        <taxon>Pseudomonadota</taxon>
        <taxon>Alphaproteobacteria</taxon>
        <taxon>Rhodobacterales</taxon>
        <taxon>Roseobacteraceae</taxon>
        <taxon>Nereida</taxon>
    </lineage>
</organism>
<keyword evidence="1" id="KW-0812">Transmembrane</keyword>
<dbReference type="EMBL" id="CVQV01000002">
    <property type="protein sequence ID" value="CRK74376.1"/>
    <property type="molecule type" value="Genomic_DNA"/>
</dbReference>
<dbReference type="RefSeq" id="WP_233488144.1">
    <property type="nucleotide sequence ID" value="NZ_CAXIAP010000001.1"/>
</dbReference>
<protein>
    <recommendedName>
        <fullName evidence="4">Yip1 domain protein</fullName>
    </recommendedName>
</protein>
<feature type="transmembrane region" description="Helical" evidence="1">
    <location>
        <begin position="12"/>
        <end position="32"/>
    </location>
</feature>